<feature type="transmembrane region" description="Helical" evidence="1">
    <location>
        <begin position="37"/>
        <end position="54"/>
    </location>
</feature>
<comment type="caution">
    <text evidence="2">The sequence shown here is derived from an EMBL/GenBank/DDBJ whole genome shotgun (WGS) entry which is preliminary data.</text>
</comment>
<sequence>MLKYYKTYLILLALIVLIWIFRPWFHGSLIGIYKHPLTFIIPVFIIVYLILFVIRVKKVSLKQSEKSPIVAKSVGRFMSGFVCLSILSMIIFSTESDISHFINSKEINFTSITTLPEIDKLRLLPKQVATRYGADSLQNPQEYLGDSQIVMVDGKQERVFPRLPDGGILYFIKKLNGFVTVDASKLDKKAEIIDQEFKYSEGVGVFDNIYYQLYKQKYWVDFVDQPIYLKDPQTQKWLTVVPYIKYKHFPIRTPYWGGFMTITSDGMITDYAPEAAQTLPLTIGNRVQPKEIARFYAESYGYRNGLLNYWFIHKDQPEIDEVNYGDQPFHISTQEGYKQFVVTRPVGGSYGIFKIFIFDTTTAKAEIIEYDQSSLLTGPVAALDYAQKEFPEIDYNNFFLDEPRPITSKGRLYWLISIVGSNSAGIAKNVVVDAQTTKVTSFQNKQEIEDFINSGKVIATPTTEPTKPTTADIETKIKAIQDQLEQLKSSIQGL</sequence>
<evidence type="ECO:0000313" key="2">
    <source>
        <dbReference type="EMBL" id="PIS06586.1"/>
    </source>
</evidence>
<dbReference type="AlphaFoldDB" id="A0A2M6R7T1"/>
<protein>
    <submittedName>
        <fullName evidence="2">Uncharacterized protein</fullName>
    </submittedName>
</protein>
<organism evidence="2 3">
    <name type="scientific">Candidatus Berkelbacteria bacterium CG10_big_fil_rev_8_21_14_0_10_43_14</name>
    <dbReference type="NCBI Taxonomy" id="1974515"/>
    <lineage>
        <taxon>Bacteria</taxon>
        <taxon>Candidatus Berkelbacteria</taxon>
    </lineage>
</organism>
<evidence type="ECO:0000313" key="3">
    <source>
        <dbReference type="Proteomes" id="UP000231162"/>
    </source>
</evidence>
<dbReference type="Proteomes" id="UP000231162">
    <property type="component" value="Unassembled WGS sequence"/>
</dbReference>
<proteinExistence type="predicted"/>
<evidence type="ECO:0000256" key="1">
    <source>
        <dbReference type="SAM" id="Phobius"/>
    </source>
</evidence>
<accession>A0A2M6R7T1</accession>
<feature type="transmembrane region" description="Helical" evidence="1">
    <location>
        <begin position="7"/>
        <end position="25"/>
    </location>
</feature>
<keyword evidence="1" id="KW-0472">Membrane</keyword>
<name>A0A2M6R7T1_9BACT</name>
<keyword evidence="1" id="KW-0812">Transmembrane</keyword>
<feature type="transmembrane region" description="Helical" evidence="1">
    <location>
        <begin position="74"/>
        <end position="92"/>
    </location>
</feature>
<dbReference type="EMBL" id="PEZX01000048">
    <property type="protein sequence ID" value="PIS06586.1"/>
    <property type="molecule type" value="Genomic_DNA"/>
</dbReference>
<keyword evidence="1" id="KW-1133">Transmembrane helix</keyword>
<reference evidence="3" key="1">
    <citation type="submission" date="2017-09" db="EMBL/GenBank/DDBJ databases">
        <title>Depth-based differentiation of microbial function through sediment-hosted aquifers and enrichment of novel symbionts in the deep terrestrial subsurface.</title>
        <authorList>
            <person name="Probst A.J."/>
            <person name="Ladd B."/>
            <person name="Jarett J.K."/>
            <person name="Geller-Mcgrath D.E."/>
            <person name="Sieber C.M.K."/>
            <person name="Emerson J.B."/>
            <person name="Anantharaman K."/>
            <person name="Thomas B.C."/>
            <person name="Malmstrom R."/>
            <person name="Stieglmeier M."/>
            <person name="Klingl A."/>
            <person name="Woyke T."/>
            <person name="Ryan C.M."/>
            <person name="Banfield J.F."/>
        </authorList>
    </citation>
    <scope>NUCLEOTIDE SEQUENCE [LARGE SCALE GENOMIC DNA]</scope>
</reference>
<gene>
    <name evidence="2" type="ORF">COT79_03970</name>
</gene>